<feature type="transmembrane region" description="Helical" evidence="2">
    <location>
        <begin position="122"/>
        <end position="141"/>
    </location>
</feature>
<keyword evidence="2" id="KW-0472">Membrane</keyword>
<feature type="compositionally biased region" description="Gly residues" evidence="1">
    <location>
        <begin position="28"/>
        <end position="69"/>
    </location>
</feature>
<feature type="region of interest" description="Disordered" evidence="1">
    <location>
        <begin position="27"/>
        <end position="88"/>
    </location>
</feature>
<evidence type="ECO:0000313" key="4">
    <source>
        <dbReference type="EMBL" id="NHN88978.1"/>
    </source>
</evidence>
<dbReference type="Pfam" id="PF11776">
    <property type="entry name" value="RcnB"/>
    <property type="match status" value="1"/>
</dbReference>
<dbReference type="Gene3D" id="3.10.450.160">
    <property type="entry name" value="inner membrane protein cigr"/>
    <property type="match status" value="1"/>
</dbReference>
<feature type="chain" id="PRO_5046521389" description="RcnB family protein" evidence="3">
    <location>
        <begin position="24"/>
        <end position="145"/>
    </location>
</feature>
<evidence type="ECO:0000256" key="3">
    <source>
        <dbReference type="SAM" id="SignalP"/>
    </source>
</evidence>
<evidence type="ECO:0000256" key="1">
    <source>
        <dbReference type="SAM" id="MobiDB-lite"/>
    </source>
</evidence>
<sequence length="145" mass="14657">MRTKSIALMMASLLSALPVCAMAQPMSGPGGGPGGGGGGGQQHGGGRGGQPQGNFGGRGGGGRGGGGGEWRQNQMRPAPGPGGWRAGNRYWGGDPWIDNWQTYPGLYAPPYGYRWVQAGNQFLLTAIASGVISAVVAQGMMGGPR</sequence>
<evidence type="ECO:0000256" key="2">
    <source>
        <dbReference type="SAM" id="Phobius"/>
    </source>
</evidence>
<name>A0ABX0K2R0_9PROT</name>
<gene>
    <name evidence="4" type="ORF">GOB81_10080</name>
</gene>
<dbReference type="Proteomes" id="UP000631653">
    <property type="component" value="Unassembled WGS sequence"/>
</dbReference>
<evidence type="ECO:0008006" key="6">
    <source>
        <dbReference type="Google" id="ProtNLM"/>
    </source>
</evidence>
<keyword evidence="2" id="KW-0812">Transmembrane</keyword>
<organism evidence="4 5">
    <name type="scientific">Acetobacter conturbans</name>
    <dbReference type="NCBI Taxonomy" id="1737472"/>
    <lineage>
        <taxon>Bacteria</taxon>
        <taxon>Pseudomonadati</taxon>
        <taxon>Pseudomonadota</taxon>
        <taxon>Alphaproteobacteria</taxon>
        <taxon>Acetobacterales</taxon>
        <taxon>Acetobacteraceae</taxon>
        <taxon>Acetobacter</taxon>
    </lineage>
</organism>
<comment type="caution">
    <text evidence="4">The sequence shown here is derived from an EMBL/GenBank/DDBJ whole genome shotgun (WGS) entry which is preliminary data.</text>
</comment>
<proteinExistence type="predicted"/>
<dbReference type="RefSeq" id="WP_173570283.1">
    <property type="nucleotide sequence ID" value="NZ_WOSY01000008.1"/>
</dbReference>
<keyword evidence="2" id="KW-1133">Transmembrane helix</keyword>
<accession>A0ABX0K2R0</accession>
<evidence type="ECO:0000313" key="5">
    <source>
        <dbReference type="Proteomes" id="UP000631653"/>
    </source>
</evidence>
<keyword evidence="5" id="KW-1185">Reference proteome</keyword>
<dbReference type="EMBL" id="WOSY01000008">
    <property type="protein sequence ID" value="NHN88978.1"/>
    <property type="molecule type" value="Genomic_DNA"/>
</dbReference>
<protein>
    <recommendedName>
        <fullName evidence="6">RcnB family protein</fullName>
    </recommendedName>
</protein>
<feature type="signal peptide" evidence="3">
    <location>
        <begin position="1"/>
        <end position="23"/>
    </location>
</feature>
<reference evidence="4 5" key="1">
    <citation type="journal article" date="2020" name="Int. J. Syst. Evol. Microbiol.">
        <title>Novel acetic acid bacteria from cider fermentations: Acetobacter conturbans sp. nov. and Acetobacter fallax sp. nov.</title>
        <authorList>
            <person name="Sombolestani A.S."/>
            <person name="Cleenwerck I."/>
            <person name="Cnockaert M."/>
            <person name="Borremans W."/>
            <person name="Wieme A.D."/>
            <person name="De Vuyst L."/>
            <person name="Vandamme P."/>
        </authorList>
    </citation>
    <scope>NUCLEOTIDE SEQUENCE [LARGE SCALE GENOMIC DNA]</scope>
    <source>
        <strain evidence="4 5">LMG 1627</strain>
    </source>
</reference>
<keyword evidence="3" id="KW-0732">Signal</keyword>
<dbReference type="InterPro" id="IPR024572">
    <property type="entry name" value="RcnB"/>
</dbReference>